<evidence type="ECO:0000313" key="3">
    <source>
        <dbReference type="EMBL" id="KAK3945344.1"/>
    </source>
</evidence>
<comment type="caution">
    <text evidence="3">The sequence shown here is derived from an EMBL/GenBank/DDBJ whole genome shotgun (WGS) entry which is preliminary data.</text>
</comment>
<reference evidence="4" key="1">
    <citation type="journal article" date="2023" name="Mol. Phylogenet. Evol.">
        <title>Genome-scale phylogeny and comparative genomics of the fungal order Sordariales.</title>
        <authorList>
            <person name="Hensen N."/>
            <person name="Bonometti L."/>
            <person name="Westerberg I."/>
            <person name="Brannstrom I.O."/>
            <person name="Guillou S."/>
            <person name="Cros-Aarteil S."/>
            <person name="Calhoun S."/>
            <person name="Haridas S."/>
            <person name="Kuo A."/>
            <person name="Mondo S."/>
            <person name="Pangilinan J."/>
            <person name="Riley R."/>
            <person name="LaButti K."/>
            <person name="Andreopoulos B."/>
            <person name="Lipzen A."/>
            <person name="Chen C."/>
            <person name="Yan M."/>
            <person name="Daum C."/>
            <person name="Ng V."/>
            <person name="Clum A."/>
            <person name="Steindorff A."/>
            <person name="Ohm R.A."/>
            <person name="Martin F."/>
            <person name="Silar P."/>
            <person name="Natvig D.O."/>
            <person name="Lalanne C."/>
            <person name="Gautier V."/>
            <person name="Ament-Velasquez S.L."/>
            <person name="Kruys A."/>
            <person name="Hutchinson M.I."/>
            <person name="Powell A.J."/>
            <person name="Barry K."/>
            <person name="Miller A.N."/>
            <person name="Grigoriev I.V."/>
            <person name="Debuchy R."/>
            <person name="Gladieux P."/>
            <person name="Hiltunen Thoren M."/>
            <person name="Johannesson H."/>
        </authorList>
    </citation>
    <scope>NUCLEOTIDE SEQUENCE [LARGE SCALE GENOMIC DNA]</scope>
    <source>
        <strain evidence="4">CBS 340.73</strain>
    </source>
</reference>
<proteinExistence type="predicted"/>
<protein>
    <submittedName>
        <fullName evidence="3">Uncharacterized protein</fullName>
    </submittedName>
</protein>
<gene>
    <name evidence="3" type="ORF">QBC46DRAFT_250117</name>
</gene>
<feature type="transmembrane region" description="Helical" evidence="2">
    <location>
        <begin position="354"/>
        <end position="375"/>
    </location>
</feature>
<evidence type="ECO:0000313" key="4">
    <source>
        <dbReference type="Proteomes" id="UP001303473"/>
    </source>
</evidence>
<feature type="region of interest" description="Disordered" evidence="1">
    <location>
        <begin position="70"/>
        <end position="101"/>
    </location>
</feature>
<dbReference type="AlphaFoldDB" id="A0AAN6NHR0"/>
<keyword evidence="2" id="KW-0472">Membrane</keyword>
<accession>A0AAN6NHR0</accession>
<feature type="compositionally biased region" description="Low complexity" evidence="1">
    <location>
        <begin position="72"/>
        <end position="83"/>
    </location>
</feature>
<dbReference type="EMBL" id="MU853755">
    <property type="protein sequence ID" value="KAK3945344.1"/>
    <property type="molecule type" value="Genomic_DNA"/>
</dbReference>
<evidence type="ECO:0000256" key="1">
    <source>
        <dbReference type="SAM" id="MobiDB-lite"/>
    </source>
</evidence>
<dbReference type="Proteomes" id="UP001303473">
    <property type="component" value="Unassembled WGS sequence"/>
</dbReference>
<feature type="compositionally biased region" description="Basic and acidic residues" evidence="1">
    <location>
        <begin position="84"/>
        <end position="95"/>
    </location>
</feature>
<keyword evidence="4" id="KW-1185">Reference proteome</keyword>
<feature type="transmembrane region" description="Helical" evidence="2">
    <location>
        <begin position="316"/>
        <end position="334"/>
    </location>
</feature>
<keyword evidence="2" id="KW-0812">Transmembrane</keyword>
<sequence>MMRRPFLAGSRPQLCQICELIYLRPAPSAKRAFVTLNAGKHIAKISQERSSTLIATRLFATSRPCLKAKRTQQSLRSLQQGRSAKADKPADRYEKPAQSQPQDLVGLRELLAAVDRVTKAFLAQQGIPSEEMTLAALRAVAQTDVKLALDAQEPTQSAGHDDGQSESTASHLLDLDQSARKVTGGAVAQQGSPPRLQDVVDSISQAAYAIVSHPAVVITRQVLEEYVGIQARLGKPETLPQILGLYATKPKPRLVSGSIHYVNRNANKSENAIEASVAEMALDSAIEAKNLDAAVGVVESTYATKAFLRSKLIRKALLPASVIGATPIAAYLAATNLSHFQDSMDQGTATKIAFAGILAYVGFTATVGIVAATTANDQMKRVTWAPGTPLRQRWIREEERAAFDKVACSFGFSEEHRYGEEEGEAFQLLREYILRKGMVLDAVELMPGMN</sequence>
<evidence type="ECO:0000256" key="2">
    <source>
        <dbReference type="SAM" id="Phobius"/>
    </source>
</evidence>
<keyword evidence="2" id="KW-1133">Transmembrane helix</keyword>
<organism evidence="3 4">
    <name type="scientific">Diplogelasinospora grovesii</name>
    <dbReference type="NCBI Taxonomy" id="303347"/>
    <lineage>
        <taxon>Eukaryota</taxon>
        <taxon>Fungi</taxon>
        <taxon>Dikarya</taxon>
        <taxon>Ascomycota</taxon>
        <taxon>Pezizomycotina</taxon>
        <taxon>Sordariomycetes</taxon>
        <taxon>Sordariomycetidae</taxon>
        <taxon>Sordariales</taxon>
        <taxon>Diplogelasinosporaceae</taxon>
        <taxon>Diplogelasinospora</taxon>
    </lineage>
</organism>
<name>A0AAN6NHR0_9PEZI</name>